<gene>
    <name evidence="1" type="ORF">DOS84_07305</name>
</gene>
<reference evidence="1 2" key="1">
    <citation type="submission" date="2018-06" db="EMBL/GenBank/DDBJ databases">
        <title>Flavobacterium sp IMCC34762, genome.</title>
        <authorList>
            <person name="Joung Y."/>
            <person name="Cho J."/>
            <person name="Song J."/>
        </authorList>
    </citation>
    <scope>NUCLEOTIDE SEQUENCE [LARGE SCALE GENOMIC DNA]</scope>
    <source>
        <strain evidence="1 2">IMCC34762</strain>
    </source>
</reference>
<organism evidence="1 2">
    <name type="scientific">Flavobacterium aquariorum</name>
    <dbReference type="NCBI Taxonomy" id="2217670"/>
    <lineage>
        <taxon>Bacteria</taxon>
        <taxon>Pseudomonadati</taxon>
        <taxon>Bacteroidota</taxon>
        <taxon>Flavobacteriia</taxon>
        <taxon>Flavobacteriales</taxon>
        <taxon>Flavobacteriaceae</taxon>
        <taxon>Flavobacterium</taxon>
    </lineage>
</organism>
<keyword evidence="2" id="KW-1185">Reference proteome</keyword>
<dbReference type="AlphaFoldDB" id="A0A2W7TZZ0"/>
<accession>A0A2W7TZZ0</accession>
<dbReference type="Proteomes" id="UP000249177">
    <property type="component" value="Unassembled WGS sequence"/>
</dbReference>
<proteinExistence type="predicted"/>
<dbReference type="EMBL" id="QKXH01000003">
    <property type="protein sequence ID" value="PZX94420.1"/>
    <property type="molecule type" value="Genomic_DNA"/>
</dbReference>
<protein>
    <submittedName>
        <fullName evidence="1">Uncharacterized protein</fullName>
    </submittedName>
</protein>
<sequence>MKVVLKMNALAQMEAETLLKNGFFFFYWQSDQRKLMRGLRKNAVLEKDYFTNFYSHRSSVNFICSEQLDLLPKSNLFWWEKKTEPLF</sequence>
<evidence type="ECO:0000313" key="2">
    <source>
        <dbReference type="Proteomes" id="UP000249177"/>
    </source>
</evidence>
<comment type="caution">
    <text evidence="1">The sequence shown here is derived from an EMBL/GenBank/DDBJ whole genome shotgun (WGS) entry which is preliminary data.</text>
</comment>
<name>A0A2W7TZZ0_9FLAO</name>
<evidence type="ECO:0000313" key="1">
    <source>
        <dbReference type="EMBL" id="PZX94420.1"/>
    </source>
</evidence>